<dbReference type="Pfam" id="PF00724">
    <property type="entry name" value="Oxidored_FMN"/>
    <property type="match status" value="1"/>
</dbReference>
<keyword evidence="8" id="KW-1185">Reference proteome</keyword>
<evidence type="ECO:0000256" key="2">
    <source>
        <dbReference type="ARBA" id="ARBA00022630"/>
    </source>
</evidence>
<dbReference type="InterPro" id="IPR044152">
    <property type="entry name" value="YqjM-like"/>
</dbReference>
<keyword evidence="2" id="KW-0285">Flavoprotein</keyword>
<evidence type="ECO:0000256" key="5">
    <source>
        <dbReference type="ARBA" id="ARBA00023002"/>
    </source>
</evidence>
<reference evidence="8" key="1">
    <citation type="journal article" date="2019" name="Int. J. Syst. Evol. Microbiol.">
        <title>The Global Catalogue of Microorganisms (GCM) 10K type strain sequencing project: providing services to taxonomists for standard genome sequencing and annotation.</title>
        <authorList>
            <consortium name="The Broad Institute Genomics Platform"/>
            <consortium name="The Broad Institute Genome Sequencing Center for Infectious Disease"/>
            <person name="Wu L."/>
            <person name="Ma J."/>
        </authorList>
    </citation>
    <scope>NUCLEOTIDE SEQUENCE [LARGE SCALE GENOMIC DNA]</scope>
    <source>
        <strain evidence="8">JCM 13584</strain>
    </source>
</reference>
<keyword evidence="5" id="KW-0560">Oxidoreductase</keyword>
<evidence type="ECO:0000256" key="1">
    <source>
        <dbReference type="ARBA" id="ARBA00001917"/>
    </source>
</evidence>
<dbReference type="PANTHER" id="PTHR43303">
    <property type="entry name" value="NADPH DEHYDROGENASE C23G7.10C-RELATED"/>
    <property type="match status" value="1"/>
</dbReference>
<sequence length="373" mass="38971">MTDLAVGIADAAASEDRISLFRPLRLRGLELRNRLWLSPMCQYSAVDGRPGDWHLAHLGDRASGGWGLLFTEATAVSPEGRISAADTGIWTDAQADAWARVVGFVHDRGAPIALQLGHAGRKASLASPWSGRAGTVPVGQGGWQPRSVDARPVPGLAVPRPLERADLAEIVRAFADAAARGVRAGFDAVELLAGHGFLLHSFLSPLTNGRGDEYGVGGEGGRERLLHEVVRAVRAAIPDDVPLLVRLSATDWLPGGLTIADTVAIIEGLTGLGVDLVDVSSGGLLPAEIPVAPGYQVAAAAEIRARTGTPTAAVGLITDARQADGIVRSGSADAVLMGRAAIRDPYFALRAAHELGEGESSTWQPQYARGAWA</sequence>
<dbReference type="InterPro" id="IPR013785">
    <property type="entry name" value="Aldolase_TIM"/>
</dbReference>
<keyword evidence="4" id="KW-0521">NADP</keyword>
<evidence type="ECO:0000256" key="4">
    <source>
        <dbReference type="ARBA" id="ARBA00022857"/>
    </source>
</evidence>
<dbReference type="RefSeq" id="WP_246200605.1">
    <property type="nucleotide sequence ID" value="NZ_BAAAMK010000011.1"/>
</dbReference>
<proteinExistence type="predicted"/>
<dbReference type="InterPro" id="IPR001155">
    <property type="entry name" value="OxRdtase_FMN_N"/>
</dbReference>
<dbReference type="PANTHER" id="PTHR43303:SF4">
    <property type="entry name" value="NADPH DEHYDROGENASE C23G7.10C-RELATED"/>
    <property type="match status" value="1"/>
</dbReference>
<comment type="cofactor">
    <cofactor evidence="1">
        <name>FMN</name>
        <dbReference type="ChEBI" id="CHEBI:58210"/>
    </cofactor>
</comment>
<name>A0ABP5CMM3_9MICO</name>
<accession>A0ABP5CMM3</accession>
<gene>
    <name evidence="7" type="ORF">GCM10009717_36310</name>
</gene>
<dbReference type="CDD" id="cd02932">
    <property type="entry name" value="OYE_YqiM_FMN"/>
    <property type="match status" value="1"/>
</dbReference>
<dbReference type="EMBL" id="BAAAMK010000011">
    <property type="protein sequence ID" value="GAA1966192.1"/>
    <property type="molecule type" value="Genomic_DNA"/>
</dbReference>
<comment type="caution">
    <text evidence="7">The sequence shown here is derived from an EMBL/GenBank/DDBJ whole genome shotgun (WGS) entry which is preliminary data.</text>
</comment>
<evidence type="ECO:0000313" key="7">
    <source>
        <dbReference type="EMBL" id="GAA1966192.1"/>
    </source>
</evidence>
<dbReference type="SUPFAM" id="SSF51395">
    <property type="entry name" value="FMN-linked oxidoreductases"/>
    <property type="match status" value="1"/>
</dbReference>
<feature type="domain" description="NADH:flavin oxidoreductase/NADH oxidase N-terminal" evidence="6">
    <location>
        <begin position="19"/>
        <end position="355"/>
    </location>
</feature>
<evidence type="ECO:0000259" key="6">
    <source>
        <dbReference type="Pfam" id="PF00724"/>
    </source>
</evidence>
<dbReference type="Gene3D" id="3.20.20.70">
    <property type="entry name" value="Aldolase class I"/>
    <property type="match status" value="1"/>
</dbReference>
<evidence type="ECO:0000256" key="3">
    <source>
        <dbReference type="ARBA" id="ARBA00022643"/>
    </source>
</evidence>
<evidence type="ECO:0000313" key="8">
    <source>
        <dbReference type="Proteomes" id="UP001499954"/>
    </source>
</evidence>
<protein>
    <submittedName>
        <fullName evidence="7">NADH:flavin oxidoreductase/NADH oxidase</fullName>
    </submittedName>
</protein>
<keyword evidence="3" id="KW-0288">FMN</keyword>
<dbReference type="Proteomes" id="UP001499954">
    <property type="component" value="Unassembled WGS sequence"/>
</dbReference>
<organism evidence="7 8">
    <name type="scientific">Agromyces allii</name>
    <dbReference type="NCBI Taxonomy" id="393607"/>
    <lineage>
        <taxon>Bacteria</taxon>
        <taxon>Bacillati</taxon>
        <taxon>Actinomycetota</taxon>
        <taxon>Actinomycetes</taxon>
        <taxon>Micrococcales</taxon>
        <taxon>Microbacteriaceae</taxon>
        <taxon>Agromyces</taxon>
    </lineage>
</organism>